<accession>A0A6J4IT13</accession>
<feature type="non-terminal residue" evidence="1">
    <location>
        <position position="47"/>
    </location>
</feature>
<dbReference type="AlphaFoldDB" id="A0A6J4IT13"/>
<feature type="non-terminal residue" evidence="1">
    <location>
        <position position="1"/>
    </location>
</feature>
<gene>
    <name evidence="1" type="ORF">AVDCRST_MAG54-2436</name>
</gene>
<reference evidence="1" key="1">
    <citation type="submission" date="2020-02" db="EMBL/GenBank/DDBJ databases">
        <authorList>
            <person name="Meier V. D."/>
        </authorList>
    </citation>
    <scope>NUCLEOTIDE SEQUENCE</scope>
    <source>
        <strain evidence="1">AVDCRST_MAG54</strain>
    </source>
</reference>
<proteinExistence type="predicted"/>
<protein>
    <submittedName>
        <fullName evidence="1">Uncharacterized protein</fullName>
    </submittedName>
</protein>
<sequence length="47" mass="5112">ASVGATLAFNVRKSPSSFSSARERGPDLSASLRSFRVIRDDEGRPEM</sequence>
<name>A0A6J4IT13_9PSEU</name>
<evidence type="ECO:0000313" key="1">
    <source>
        <dbReference type="EMBL" id="CAA9260013.1"/>
    </source>
</evidence>
<organism evidence="1">
    <name type="scientific">uncultured Actinomycetospora sp</name>
    <dbReference type="NCBI Taxonomy" id="1135996"/>
    <lineage>
        <taxon>Bacteria</taxon>
        <taxon>Bacillati</taxon>
        <taxon>Actinomycetota</taxon>
        <taxon>Actinomycetes</taxon>
        <taxon>Pseudonocardiales</taxon>
        <taxon>Pseudonocardiaceae</taxon>
        <taxon>Actinomycetospora</taxon>
        <taxon>environmental samples</taxon>
    </lineage>
</organism>
<dbReference type="EMBL" id="CADCTH010000312">
    <property type="protein sequence ID" value="CAA9260013.1"/>
    <property type="molecule type" value="Genomic_DNA"/>
</dbReference>